<dbReference type="AlphaFoldDB" id="U5E580"/>
<sequence length="375" mass="39567">MTSAEVRVLFVVTIVDGGVEAVLEVLIRGLAARGVRCGVYAPQGGPGRVGPLCALGVWIGSPVPVAARLARGDFSVVHATSACPAEPGLGSLLRWAALFAPMVVTSHVSTPTEVTEVRFDRYTAVSAEAAAALITGTAASPEVIGNAPDSAVCTPGPGRAGPRPQLLWVGRAVDTDWPSKDIHGLLYLVASGVLAEFDVVVIDSDDNARTLGLDDWLAGRVDYRPGVCSKAALVRLYRDVAAGGGALISTSRAEGMPMVVLEAMAAGCPVIVPDSPGFGMVADGVNGLKYARREAFSEIPRCLRELRDERIRARIVADALSTVAGEIHPDRMVEAYLRVYRSLPPRSFGHRVAAARELVRGLLRFRRQGGGEMAR</sequence>
<organism evidence="1 2">
    <name type="scientific">Nocardia asteroides NBRC 15531</name>
    <dbReference type="NCBI Taxonomy" id="1110697"/>
    <lineage>
        <taxon>Bacteria</taxon>
        <taxon>Bacillati</taxon>
        <taxon>Actinomycetota</taxon>
        <taxon>Actinomycetes</taxon>
        <taxon>Mycobacteriales</taxon>
        <taxon>Nocardiaceae</taxon>
        <taxon>Nocardia</taxon>
    </lineage>
</organism>
<evidence type="ECO:0000313" key="1">
    <source>
        <dbReference type="EMBL" id="GAD82145.1"/>
    </source>
</evidence>
<dbReference type="InterPro" id="IPR050194">
    <property type="entry name" value="Glycosyltransferase_grp1"/>
</dbReference>
<dbReference type="PANTHER" id="PTHR45947:SF3">
    <property type="entry name" value="SULFOQUINOVOSYL TRANSFERASE SQD2"/>
    <property type="match status" value="1"/>
</dbReference>
<dbReference type="EMBL" id="BAFO02000008">
    <property type="protein sequence ID" value="GAD82145.1"/>
    <property type="molecule type" value="Genomic_DNA"/>
</dbReference>
<accession>U5E580</accession>
<dbReference type="OrthoDB" id="506201at2"/>
<dbReference type="Pfam" id="PF13692">
    <property type="entry name" value="Glyco_trans_1_4"/>
    <property type="match status" value="1"/>
</dbReference>
<comment type="caution">
    <text evidence="1">The sequence shown here is derived from an EMBL/GenBank/DDBJ whole genome shotgun (WGS) entry which is preliminary data.</text>
</comment>
<dbReference type="SUPFAM" id="SSF53756">
    <property type="entry name" value="UDP-Glycosyltransferase/glycogen phosphorylase"/>
    <property type="match status" value="1"/>
</dbReference>
<keyword evidence="2" id="KW-1185">Reference proteome</keyword>
<proteinExistence type="predicted"/>
<dbReference type="eggNOG" id="COG0438">
    <property type="taxonomic scope" value="Bacteria"/>
</dbReference>
<dbReference type="GO" id="GO:0016757">
    <property type="term" value="F:glycosyltransferase activity"/>
    <property type="evidence" value="ECO:0007669"/>
    <property type="project" value="TreeGrafter"/>
</dbReference>
<dbReference type="Gene3D" id="3.40.50.2000">
    <property type="entry name" value="Glycogen Phosphorylase B"/>
    <property type="match status" value="2"/>
</dbReference>
<dbReference type="Proteomes" id="UP000017048">
    <property type="component" value="Unassembled WGS sequence"/>
</dbReference>
<gene>
    <name evidence="1" type="ORF">NCAST_08_00160</name>
</gene>
<dbReference type="GeneID" id="91516958"/>
<reference evidence="1 2" key="1">
    <citation type="journal article" date="2014" name="BMC Genomics">
        <title>Genome based analysis of type-I polyketide synthase and nonribosomal peptide synthetase gene clusters in seven strains of five representative Nocardia species.</title>
        <authorList>
            <person name="Komaki H."/>
            <person name="Ichikawa N."/>
            <person name="Hosoyama A."/>
            <person name="Takahashi-Nakaguchi A."/>
            <person name="Matsuzawa T."/>
            <person name="Suzuki K."/>
            <person name="Fujita N."/>
            <person name="Gonoi T."/>
        </authorList>
    </citation>
    <scope>NUCLEOTIDE SEQUENCE [LARGE SCALE GENOMIC DNA]</scope>
    <source>
        <strain evidence="1 2">NBRC 15531</strain>
    </source>
</reference>
<dbReference type="PANTHER" id="PTHR45947">
    <property type="entry name" value="SULFOQUINOVOSYL TRANSFERASE SQD2"/>
    <property type="match status" value="1"/>
</dbReference>
<dbReference type="CDD" id="cd03801">
    <property type="entry name" value="GT4_PimA-like"/>
    <property type="match status" value="1"/>
</dbReference>
<dbReference type="STRING" id="1824.SAMN05444423_105357"/>
<protein>
    <submittedName>
        <fullName evidence="1">Uncharacterized protein</fullName>
    </submittedName>
</protein>
<evidence type="ECO:0000313" key="2">
    <source>
        <dbReference type="Proteomes" id="UP000017048"/>
    </source>
</evidence>
<dbReference type="RefSeq" id="WP_019050616.1">
    <property type="nucleotide sequence ID" value="NZ_BAFO02000008.1"/>
</dbReference>
<name>U5E580_NOCAS</name>